<sequence length="353" mass="40019">MGMKPIQLKAPKIGGFFKPFKKPPPAPLSPPLSPRRSCDRPRSSAGPILEKTYSTRTVLKRFSNQPEMLMTTYSRYMILEHVPSYPSSLGAMPLDQEMKYPPKLSISFFSPAMVDALDLGMTSDAIMGKDVFDVLAEQSTLPSVTKAFKSTVRDLVVRDGRSVSLDLALANHIPRRANMARTMSGDSGEGGQKKPAKMMSHWTPLKDSEGHVKFVIMVKVTSMFLHEREGDWTGPRSPTAWIASRRYSDGLERYCKENQVSSELDLPYQKKEKSYKLRDPLILRILSRLAHMAKCLVFCEPTRVAILCRQLFRYDYIDTLMTDGTKFTRTINQRRQELEETGEPEENIQADSQ</sequence>
<reference evidence="2 3" key="1">
    <citation type="submission" date="2020-01" db="EMBL/GenBank/DDBJ databases">
        <title>Identification and distribution of gene clusters putatively required for synthesis of sphingolipid metabolism inhibitors in phylogenetically diverse species of the filamentous fungus Fusarium.</title>
        <authorList>
            <person name="Kim H.-S."/>
            <person name="Busman M."/>
            <person name="Brown D.W."/>
            <person name="Divon H."/>
            <person name="Uhlig S."/>
            <person name="Proctor R.H."/>
        </authorList>
    </citation>
    <scope>NUCLEOTIDE SEQUENCE [LARGE SCALE GENOMIC DNA]</scope>
    <source>
        <strain evidence="2 3">NRRL 20459</strain>
    </source>
</reference>
<dbReference type="AlphaFoldDB" id="A0A8H4LGF4"/>
<feature type="region of interest" description="Disordered" evidence="1">
    <location>
        <begin position="14"/>
        <end position="47"/>
    </location>
</feature>
<evidence type="ECO:0000256" key="1">
    <source>
        <dbReference type="SAM" id="MobiDB-lite"/>
    </source>
</evidence>
<protein>
    <submittedName>
        <fullName evidence="2">Phototropin-1</fullName>
    </submittedName>
</protein>
<proteinExistence type="predicted"/>
<comment type="caution">
    <text evidence="2">The sequence shown here is derived from an EMBL/GenBank/DDBJ whole genome shotgun (WGS) entry which is preliminary data.</text>
</comment>
<evidence type="ECO:0000313" key="3">
    <source>
        <dbReference type="Proteomes" id="UP000554235"/>
    </source>
</evidence>
<organism evidence="2 3">
    <name type="scientific">Fusarium albosuccineum</name>
    <dbReference type="NCBI Taxonomy" id="1237068"/>
    <lineage>
        <taxon>Eukaryota</taxon>
        <taxon>Fungi</taxon>
        <taxon>Dikarya</taxon>
        <taxon>Ascomycota</taxon>
        <taxon>Pezizomycotina</taxon>
        <taxon>Sordariomycetes</taxon>
        <taxon>Hypocreomycetidae</taxon>
        <taxon>Hypocreales</taxon>
        <taxon>Nectriaceae</taxon>
        <taxon>Fusarium</taxon>
        <taxon>Fusarium decemcellulare species complex</taxon>
    </lineage>
</organism>
<dbReference type="EMBL" id="JAADYS010000728">
    <property type="protein sequence ID" value="KAF4467562.1"/>
    <property type="molecule type" value="Genomic_DNA"/>
</dbReference>
<dbReference type="Proteomes" id="UP000554235">
    <property type="component" value="Unassembled WGS sequence"/>
</dbReference>
<dbReference type="OrthoDB" id="447251at2759"/>
<accession>A0A8H4LGF4</accession>
<keyword evidence="3" id="KW-1185">Reference proteome</keyword>
<gene>
    <name evidence="2" type="ORF">FALBO_5570</name>
</gene>
<name>A0A8H4LGF4_9HYPO</name>
<evidence type="ECO:0000313" key="2">
    <source>
        <dbReference type="EMBL" id="KAF4467562.1"/>
    </source>
</evidence>
<feature type="compositionally biased region" description="Pro residues" evidence="1">
    <location>
        <begin position="22"/>
        <end position="33"/>
    </location>
</feature>